<dbReference type="InterPro" id="IPR001322">
    <property type="entry name" value="Lamin_tail_dom"/>
</dbReference>
<dbReference type="PROSITE" id="PS51841">
    <property type="entry name" value="LTD"/>
    <property type="match status" value="1"/>
</dbReference>
<dbReference type="EMBL" id="UINC01161462">
    <property type="protein sequence ID" value="SVD60675.1"/>
    <property type="molecule type" value="Genomic_DNA"/>
</dbReference>
<gene>
    <name evidence="2" type="ORF">METZ01_LOCUS413529</name>
</gene>
<name>A0A382WQM9_9ZZZZ</name>
<organism evidence="2">
    <name type="scientific">marine metagenome</name>
    <dbReference type="NCBI Taxonomy" id="408172"/>
    <lineage>
        <taxon>unclassified sequences</taxon>
        <taxon>metagenomes</taxon>
        <taxon>ecological metagenomes</taxon>
    </lineage>
</organism>
<dbReference type="AlphaFoldDB" id="A0A382WQM9"/>
<dbReference type="Gene3D" id="2.60.40.1260">
    <property type="entry name" value="Lamin Tail domain"/>
    <property type="match status" value="1"/>
</dbReference>
<sequence length="190" mass="21082">MFAMNMVIAIINIHECSARMLFLSGLTFFIVGCIYEKNLAESITHDSFLFINEFMASNDTQNTDEHGEYDDWVEIFNGGTTAVDLGGYFISDDHEIPVQISTGVPDKTVVEPGGFILFWFDNTPVQGPLHIAYKLGSTGDAIHLYGVDGVTRLDSYIFSPQTTDVSEGRVSDGDENWMFFDLPTPGQSNI</sequence>
<evidence type="ECO:0000259" key="1">
    <source>
        <dbReference type="PROSITE" id="PS51841"/>
    </source>
</evidence>
<accession>A0A382WQM9</accession>
<protein>
    <recommendedName>
        <fullName evidence="1">LTD domain-containing protein</fullName>
    </recommendedName>
</protein>
<dbReference type="SUPFAM" id="SSF74853">
    <property type="entry name" value="Lamin A/C globular tail domain"/>
    <property type="match status" value="1"/>
</dbReference>
<reference evidence="2" key="1">
    <citation type="submission" date="2018-05" db="EMBL/GenBank/DDBJ databases">
        <authorList>
            <person name="Lanie J.A."/>
            <person name="Ng W.-L."/>
            <person name="Kazmierczak K.M."/>
            <person name="Andrzejewski T.M."/>
            <person name="Davidsen T.M."/>
            <person name="Wayne K.J."/>
            <person name="Tettelin H."/>
            <person name="Glass J.I."/>
            <person name="Rusch D."/>
            <person name="Podicherti R."/>
            <person name="Tsui H.-C.T."/>
            <person name="Winkler M.E."/>
        </authorList>
    </citation>
    <scope>NUCLEOTIDE SEQUENCE</scope>
</reference>
<dbReference type="Pfam" id="PF00932">
    <property type="entry name" value="LTD"/>
    <property type="match status" value="1"/>
</dbReference>
<feature type="domain" description="LTD" evidence="1">
    <location>
        <begin position="41"/>
        <end position="160"/>
    </location>
</feature>
<dbReference type="InterPro" id="IPR036415">
    <property type="entry name" value="Lamin_tail_dom_sf"/>
</dbReference>
<proteinExistence type="predicted"/>
<evidence type="ECO:0000313" key="2">
    <source>
        <dbReference type="EMBL" id="SVD60675.1"/>
    </source>
</evidence>